<dbReference type="EnsemblPlants" id="OMERI10G00360.1">
    <property type="protein sequence ID" value="OMERI10G00360.1"/>
    <property type="gene ID" value="OMERI10G00360"/>
</dbReference>
<name>A0A0E0EV81_9ORYZ</name>
<proteinExistence type="predicted"/>
<dbReference type="Proteomes" id="UP000008021">
    <property type="component" value="Chromosome 10"/>
</dbReference>
<protein>
    <submittedName>
        <fullName evidence="2">Uncharacterized protein</fullName>
    </submittedName>
</protein>
<evidence type="ECO:0000313" key="2">
    <source>
        <dbReference type="EnsemblPlants" id="OMERI10G00360.1"/>
    </source>
</evidence>
<accession>A0A0E0EV81</accession>
<reference evidence="2" key="1">
    <citation type="submission" date="2015-04" db="UniProtKB">
        <authorList>
            <consortium name="EnsemblPlants"/>
        </authorList>
    </citation>
    <scope>IDENTIFICATION</scope>
</reference>
<dbReference type="AlphaFoldDB" id="A0A0E0EV81"/>
<dbReference type="HOGENOM" id="CLU_2324259_0_0_1"/>
<reference evidence="2" key="2">
    <citation type="submission" date="2018-05" db="EMBL/GenBank/DDBJ databases">
        <title>OmerRS3 (Oryza meridionalis Reference Sequence Version 3).</title>
        <authorList>
            <person name="Zhang J."/>
            <person name="Kudrna D."/>
            <person name="Lee S."/>
            <person name="Talag J."/>
            <person name="Welchert J."/>
            <person name="Wing R.A."/>
        </authorList>
    </citation>
    <scope>NUCLEOTIDE SEQUENCE [LARGE SCALE GENOMIC DNA]</scope>
    <source>
        <strain evidence="2">cv. OR44</strain>
    </source>
</reference>
<evidence type="ECO:0000313" key="3">
    <source>
        <dbReference type="Proteomes" id="UP000008021"/>
    </source>
</evidence>
<dbReference type="Gramene" id="OMERI10G00360.1">
    <property type="protein sequence ID" value="OMERI10G00360.1"/>
    <property type="gene ID" value="OMERI10G00360"/>
</dbReference>
<sequence>MWVVVCGEEVLALLLPPLEGAGSRWTKRTGRRTPSSLADRRLPLFRPHRAARRRTPPFRHSVKLSAPSIWGVSRRSRAASDRHRAMAELTVEGPRSNAT</sequence>
<evidence type="ECO:0000256" key="1">
    <source>
        <dbReference type="SAM" id="MobiDB-lite"/>
    </source>
</evidence>
<keyword evidence="3" id="KW-1185">Reference proteome</keyword>
<organism evidence="2">
    <name type="scientific">Oryza meridionalis</name>
    <dbReference type="NCBI Taxonomy" id="40149"/>
    <lineage>
        <taxon>Eukaryota</taxon>
        <taxon>Viridiplantae</taxon>
        <taxon>Streptophyta</taxon>
        <taxon>Embryophyta</taxon>
        <taxon>Tracheophyta</taxon>
        <taxon>Spermatophyta</taxon>
        <taxon>Magnoliopsida</taxon>
        <taxon>Liliopsida</taxon>
        <taxon>Poales</taxon>
        <taxon>Poaceae</taxon>
        <taxon>BOP clade</taxon>
        <taxon>Oryzoideae</taxon>
        <taxon>Oryzeae</taxon>
        <taxon>Oryzinae</taxon>
        <taxon>Oryza</taxon>
    </lineage>
</organism>
<feature type="region of interest" description="Disordered" evidence="1">
    <location>
        <begin position="75"/>
        <end position="99"/>
    </location>
</feature>